<keyword evidence="1" id="KW-0472">Membrane</keyword>
<feature type="transmembrane region" description="Helical" evidence="1">
    <location>
        <begin position="70"/>
        <end position="89"/>
    </location>
</feature>
<reference evidence="2" key="1">
    <citation type="submission" date="2020-02" db="EMBL/GenBank/DDBJ databases">
        <authorList>
            <person name="Palmer J.M."/>
        </authorList>
    </citation>
    <scope>NUCLEOTIDE SEQUENCE</scope>
    <source>
        <strain evidence="2">EPUS1.4</strain>
        <tissue evidence="2">Thallus</tissue>
    </source>
</reference>
<dbReference type="EMBL" id="JAACFV010000016">
    <property type="protein sequence ID" value="KAF7511852.1"/>
    <property type="molecule type" value="Genomic_DNA"/>
</dbReference>
<protein>
    <submittedName>
        <fullName evidence="2">Uncharacterized protein</fullName>
    </submittedName>
</protein>
<keyword evidence="1" id="KW-1133">Transmembrane helix</keyword>
<evidence type="ECO:0000313" key="3">
    <source>
        <dbReference type="Proteomes" id="UP000606974"/>
    </source>
</evidence>
<feature type="transmembrane region" description="Helical" evidence="1">
    <location>
        <begin position="200"/>
        <end position="223"/>
    </location>
</feature>
<evidence type="ECO:0000256" key="1">
    <source>
        <dbReference type="SAM" id="Phobius"/>
    </source>
</evidence>
<dbReference type="OrthoDB" id="3945378at2759"/>
<dbReference type="AlphaFoldDB" id="A0A8H7ARX4"/>
<dbReference type="Proteomes" id="UP000606974">
    <property type="component" value="Unassembled WGS sequence"/>
</dbReference>
<keyword evidence="3" id="KW-1185">Reference proteome</keyword>
<feature type="transmembrane region" description="Helical" evidence="1">
    <location>
        <begin position="101"/>
        <end position="119"/>
    </location>
</feature>
<evidence type="ECO:0000313" key="2">
    <source>
        <dbReference type="EMBL" id="KAF7511852.1"/>
    </source>
</evidence>
<organism evidence="2 3">
    <name type="scientific">Endocarpon pusillum</name>
    <dbReference type="NCBI Taxonomy" id="364733"/>
    <lineage>
        <taxon>Eukaryota</taxon>
        <taxon>Fungi</taxon>
        <taxon>Dikarya</taxon>
        <taxon>Ascomycota</taxon>
        <taxon>Pezizomycotina</taxon>
        <taxon>Eurotiomycetes</taxon>
        <taxon>Chaetothyriomycetidae</taxon>
        <taxon>Verrucariales</taxon>
        <taxon>Verrucariaceae</taxon>
        <taxon>Endocarpon</taxon>
    </lineage>
</organism>
<accession>A0A8H7ARX4</accession>
<keyword evidence="1" id="KW-0812">Transmembrane</keyword>
<comment type="caution">
    <text evidence="2">The sequence shown here is derived from an EMBL/GenBank/DDBJ whole genome shotgun (WGS) entry which is preliminary data.</text>
</comment>
<feature type="transmembrane region" description="Helical" evidence="1">
    <location>
        <begin position="44"/>
        <end position="64"/>
    </location>
</feature>
<feature type="transmembrane region" description="Helical" evidence="1">
    <location>
        <begin position="139"/>
        <end position="163"/>
    </location>
</feature>
<sequence>MADQDCSIDGNSDFYGLGLRIGLYLTIIASWLSKLFLQEVFSSMQISTLALLLANLIALCSAARNPDADLYAVEGCVMFYLLIMQFMPAASLPKGKWMGGLDLPSALLFFLSIAFKPLWTWYWIKGVYFWKPSPCGKEYAFFFAPVNLVGGFRIFMIIIWVALSVDSARNLLIFFLLCGYKSAQNVEDNPKIMEGEREQLYRAPISFIVSVLAVELTIHFNHIEGVHSLRSTSQLIPFVAGLGQLLFVIFQLLFGDTGIEELSFPSLRGALSFAIHGALRYRH</sequence>
<name>A0A8H7ARX4_9EURO</name>
<feature type="transmembrane region" description="Helical" evidence="1">
    <location>
        <begin position="14"/>
        <end position="32"/>
    </location>
</feature>
<proteinExistence type="predicted"/>
<feature type="transmembrane region" description="Helical" evidence="1">
    <location>
        <begin position="235"/>
        <end position="254"/>
    </location>
</feature>
<gene>
    <name evidence="2" type="ORF">GJ744_003085</name>
</gene>